<dbReference type="GO" id="GO:0005634">
    <property type="term" value="C:nucleus"/>
    <property type="evidence" value="ECO:0007669"/>
    <property type="project" value="UniProtKB-SubCell"/>
</dbReference>
<dbReference type="GO" id="GO:0008270">
    <property type="term" value="F:zinc ion binding"/>
    <property type="evidence" value="ECO:0007669"/>
    <property type="project" value="UniProtKB-KW"/>
</dbReference>
<dbReference type="Proteomes" id="UP000504607">
    <property type="component" value="Chromosome 5"/>
</dbReference>
<reference evidence="12" key="1">
    <citation type="submission" date="2025-08" db="UniProtKB">
        <authorList>
            <consortium name="RefSeq"/>
        </authorList>
    </citation>
    <scope>IDENTIFICATION</scope>
</reference>
<sequence length="530" mass="57171">MVAGIWKRRLDGAEMSEPRDPAIKLFGKTIPLPESLPPPPPAEAEDKEARPTDPAPPPDPAEDGEKDTCKENTEMEVNNPNPDVPEEVNQCDPHNSGLHNGNGDDNEGPNQDEKVATDSKAEHEHDKTEADSSGQEKVLKKPDKVLPCPRCNSMDTKFCYYNNYNVNQPRHFCKNCQRYWTAGGTMRNVPVGAGRRKNKHSASHYRHIMMSSDGLASGRVVAPDLTPHQALPCGPSVSMRPMKGNGSVLKFGPEVPLCESMASGLNLEEQKKNPDFGSIASGENKEDPSCASSVTASNCVENGFPENAVPMEQNGTQGYCNGLTPMPHLQCYPGAPWAYPWGPGWNNVAAMAASRCSSELVYGPENGTPSPIPWSPPSMMAAPAFCAPTIPFPFMPASFWGCMSSWPNGAWNVTWLGSNGGISSSSSTSNSGCSGNGSPTLGKHSRDASLQGEEKMEKSLWVPKTLRIDDPDEAAKSSIWATLGIKPEEGGIFKPFQSKAESKDQRSDAAQVLHANPAAFSRSRSFQEST</sequence>
<evidence type="ECO:0000256" key="6">
    <source>
        <dbReference type="ARBA" id="ARBA00023163"/>
    </source>
</evidence>
<feature type="compositionally biased region" description="Basic and acidic residues" evidence="9">
    <location>
        <begin position="444"/>
        <end position="456"/>
    </location>
</feature>
<evidence type="ECO:0000256" key="2">
    <source>
        <dbReference type="ARBA" id="ARBA00022771"/>
    </source>
</evidence>
<gene>
    <name evidence="12" type="primary">LOC105044919</name>
</gene>
<dbReference type="GeneID" id="105044919"/>
<keyword evidence="7 8" id="KW-0539">Nucleus</keyword>
<dbReference type="PROSITE" id="PS01361">
    <property type="entry name" value="ZF_DOF_1"/>
    <property type="match status" value="1"/>
</dbReference>
<feature type="compositionally biased region" description="Basic and acidic residues" evidence="9">
    <location>
        <begin position="111"/>
        <end position="130"/>
    </location>
</feature>
<dbReference type="PANTHER" id="PTHR31089">
    <property type="entry name" value="CYCLIC DOF FACTOR 2"/>
    <property type="match status" value="1"/>
</dbReference>
<evidence type="ECO:0000256" key="9">
    <source>
        <dbReference type="SAM" id="MobiDB-lite"/>
    </source>
</evidence>
<keyword evidence="11" id="KW-1185">Reference proteome</keyword>
<feature type="region of interest" description="Disordered" evidence="9">
    <location>
        <begin position="498"/>
        <end position="530"/>
    </location>
</feature>
<dbReference type="KEGG" id="egu:105044919"/>
<feature type="region of interest" description="Disordered" evidence="9">
    <location>
        <begin position="1"/>
        <end position="141"/>
    </location>
</feature>
<keyword evidence="6" id="KW-0804">Transcription</keyword>
<dbReference type="InParanoid" id="A0A6I9R636"/>
<feature type="region of interest" description="Disordered" evidence="9">
    <location>
        <begin position="426"/>
        <end position="456"/>
    </location>
</feature>
<accession>A0A6I9R636</accession>
<dbReference type="FunCoup" id="A0A6I9R636">
    <property type="interactions" value="1125"/>
</dbReference>
<evidence type="ECO:0000256" key="5">
    <source>
        <dbReference type="ARBA" id="ARBA00023125"/>
    </source>
</evidence>
<dbReference type="RefSeq" id="XP_010921318.1">
    <property type="nucleotide sequence ID" value="XM_010923016.3"/>
</dbReference>
<evidence type="ECO:0000313" key="12">
    <source>
        <dbReference type="RefSeq" id="XP_010921318.1"/>
    </source>
</evidence>
<dbReference type="Pfam" id="PF02701">
    <property type="entry name" value="Zn_ribbon_Dof"/>
    <property type="match status" value="1"/>
</dbReference>
<dbReference type="AlphaFoldDB" id="A0A6I9R636"/>
<dbReference type="InterPro" id="IPR003851">
    <property type="entry name" value="Znf_Dof"/>
</dbReference>
<proteinExistence type="predicted"/>
<keyword evidence="3" id="KW-0862">Zinc</keyword>
<dbReference type="PROSITE" id="PS50884">
    <property type="entry name" value="ZF_DOF_2"/>
    <property type="match status" value="1"/>
</dbReference>
<feature type="compositionally biased region" description="Low complexity" evidence="9">
    <location>
        <begin position="426"/>
        <end position="438"/>
    </location>
</feature>
<feature type="compositionally biased region" description="Basic and acidic residues" evidence="9">
    <location>
        <begin position="8"/>
        <end position="22"/>
    </location>
</feature>
<evidence type="ECO:0000256" key="3">
    <source>
        <dbReference type="ARBA" id="ARBA00022833"/>
    </source>
</evidence>
<name>A0A6I9R636_ELAGV</name>
<evidence type="ECO:0000259" key="10">
    <source>
        <dbReference type="PROSITE" id="PS50884"/>
    </source>
</evidence>
<keyword evidence="1" id="KW-0479">Metal-binding</keyword>
<evidence type="ECO:0000256" key="7">
    <source>
        <dbReference type="ARBA" id="ARBA00023242"/>
    </source>
</evidence>
<feature type="domain" description="Dof-type" evidence="10">
    <location>
        <begin position="146"/>
        <end position="200"/>
    </location>
</feature>
<dbReference type="InterPro" id="IPR045174">
    <property type="entry name" value="Dof"/>
</dbReference>
<protein>
    <submittedName>
        <fullName evidence="12">Cyclic dof factor 2</fullName>
    </submittedName>
</protein>
<keyword evidence="5 8" id="KW-0238">DNA-binding</keyword>
<organism evidence="11 12">
    <name type="scientific">Elaeis guineensis var. tenera</name>
    <name type="common">Oil palm</name>
    <dbReference type="NCBI Taxonomy" id="51953"/>
    <lineage>
        <taxon>Eukaryota</taxon>
        <taxon>Viridiplantae</taxon>
        <taxon>Streptophyta</taxon>
        <taxon>Embryophyta</taxon>
        <taxon>Tracheophyta</taxon>
        <taxon>Spermatophyta</taxon>
        <taxon>Magnoliopsida</taxon>
        <taxon>Liliopsida</taxon>
        <taxon>Arecaceae</taxon>
        <taxon>Arecoideae</taxon>
        <taxon>Cocoseae</taxon>
        <taxon>Elaeidinae</taxon>
        <taxon>Elaeis</taxon>
    </lineage>
</organism>
<dbReference type="OrthoDB" id="1927254at2759"/>
<keyword evidence="4" id="KW-0805">Transcription regulation</keyword>
<evidence type="ECO:0000256" key="4">
    <source>
        <dbReference type="ARBA" id="ARBA00023015"/>
    </source>
</evidence>
<dbReference type="GO" id="GO:0003700">
    <property type="term" value="F:DNA-binding transcription factor activity"/>
    <property type="evidence" value="ECO:0007669"/>
    <property type="project" value="InterPro"/>
</dbReference>
<comment type="subcellular location">
    <subcellularLocation>
        <location evidence="8">Nucleus</location>
    </subcellularLocation>
</comment>
<evidence type="ECO:0000256" key="8">
    <source>
        <dbReference type="PROSITE-ProRule" id="PRU00071"/>
    </source>
</evidence>
<keyword evidence="2 8" id="KW-0863">Zinc-finger</keyword>
<dbReference type="GO" id="GO:0003677">
    <property type="term" value="F:DNA binding"/>
    <property type="evidence" value="ECO:0007669"/>
    <property type="project" value="UniProtKB-UniRule"/>
</dbReference>
<dbReference type="PANTHER" id="PTHR31089:SF75">
    <property type="entry name" value="CYCLIC DOF FACTOR 2"/>
    <property type="match status" value="1"/>
</dbReference>
<evidence type="ECO:0000313" key="11">
    <source>
        <dbReference type="Proteomes" id="UP000504607"/>
    </source>
</evidence>
<evidence type="ECO:0000256" key="1">
    <source>
        <dbReference type="ARBA" id="ARBA00022723"/>
    </source>
</evidence>